<feature type="domain" description="HTH deoR-type" evidence="3">
    <location>
        <begin position="7"/>
        <end position="28"/>
    </location>
</feature>
<keyword evidence="2" id="KW-0804">Transcription</keyword>
<dbReference type="Pfam" id="PF08220">
    <property type="entry name" value="HTH_DeoR"/>
    <property type="match status" value="1"/>
</dbReference>
<reference evidence="4 5" key="1">
    <citation type="submission" date="2021-01" db="EMBL/GenBank/DDBJ databases">
        <title>C459-1 draft genome sequence.</title>
        <authorList>
            <person name="Zhang X.-F."/>
        </authorList>
    </citation>
    <scope>NUCLEOTIDE SEQUENCE [LARGE SCALE GENOMIC DNA]</scope>
    <source>
        <strain evidence="5">C459-1</strain>
    </source>
</reference>
<dbReference type="Gene3D" id="1.10.10.10">
    <property type="entry name" value="Winged helix-like DNA-binding domain superfamily/Winged helix DNA-binding domain"/>
    <property type="match status" value="1"/>
</dbReference>
<keyword evidence="1" id="KW-0805">Transcription regulation</keyword>
<evidence type="ECO:0000259" key="3">
    <source>
        <dbReference type="Pfam" id="PF08220"/>
    </source>
</evidence>
<keyword evidence="5" id="KW-1185">Reference proteome</keyword>
<organism evidence="4 5">
    <name type="scientific">Sphingobacterium faecale</name>
    <dbReference type="NCBI Taxonomy" id="2803775"/>
    <lineage>
        <taxon>Bacteria</taxon>
        <taxon>Pseudomonadati</taxon>
        <taxon>Bacteroidota</taxon>
        <taxon>Sphingobacteriia</taxon>
        <taxon>Sphingobacteriales</taxon>
        <taxon>Sphingobacteriaceae</taxon>
        <taxon>Sphingobacterium</taxon>
    </lineage>
</organism>
<evidence type="ECO:0000313" key="4">
    <source>
        <dbReference type="EMBL" id="MBL1408677.1"/>
    </source>
</evidence>
<evidence type="ECO:0000256" key="1">
    <source>
        <dbReference type="ARBA" id="ARBA00023015"/>
    </source>
</evidence>
<dbReference type="Proteomes" id="UP000625283">
    <property type="component" value="Unassembled WGS sequence"/>
</dbReference>
<comment type="caution">
    <text evidence="4">The sequence shown here is derived from an EMBL/GenBank/DDBJ whole genome shotgun (WGS) entry which is preliminary data.</text>
</comment>
<evidence type="ECO:0000313" key="5">
    <source>
        <dbReference type="Proteomes" id="UP000625283"/>
    </source>
</evidence>
<proteinExistence type="predicted"/>
<dbReference type="InterPro" id="IPR001034">
    <property type="entry name" value="DeoR_HTH"/>
</dbReference>
<name>A0ABS1R1W8_9SPHI</name>
<accession>A0ABS1R1W8</accession>
<protein>
    <submittedName>
        <fullName evidence="4">DeoR family transcriptional regulator</fullName>
    </submittedName>
</protein>
<dbReference type="EMBL" id="JAERTY010000003">
    <property type="protein sequence ID" value="MBL1408677.1"/>
    <property type="molecule type" value="Genomic_DNA"/>
</dbReference>
<sequence length="40" mass="4808">MVSNRNHIHDRTARRDLTELVEKGLLYKEGDKKSTRYTYL</sequence>
<dbReference type="InterPro" id="IPR036388">
    <property type="entry name" value="WH-like_DNA-bd_sf"/>
</dbReference>
<gene>
    <name evidence="4" type="ORF">JKG61_07950</name>
</gene>
<evidence type="ECO:0000256" key="2">
    <source>
        <dbReference type="ARBA" id="ARBA00023163"/>
    </source>
</evidence>